<dbReference type="EC" id="3.4.21.89" evidence="5"/>
<evidence type="ECO:0000256" key="3">
    <source>
        <dbReference type="ARBA" id="ARBA00022989"/>
    </source>
</evidence>
<dbReference type="Proteomes" id="UP000824081">
    <property type="component" value="Unassembled WGS sequence"/>
</dbReference>
<evidence type="ECO:0000256" key="2">
    <source>
        <dbReference type="ARBA" id="ARBA00022692"/>
    </source>
</evidence>
<evidence type="ECO:0000256" key="1">
    <source>
        <dbReference type="ARBA" id="ARBA00004370"/>
    </source>
</evidence>
<comment type="caution">
    <text evidence="8">The sequence shown here is derived from an EMBL/GenBank/DDBJ whole genome shotgun (WGS) entry which is preliminary data.</text>
</comment>
<evidence type="ECO:0000313" key="8">
    <source>
        <dbReference type="EMBL" id="HIU58929.1"/>
    </source>
</evidence>
<feature type="transmembrane region" description="Helical" evidence="6">
    <location>
        <begin position="146"/>
        <end position="169"/>
    </location>
</feature>
<evidence type="ECO:0000256" key="6">
    <source>
        <dbReference type="SAM" id="Phobius"/>
    </source>
</evidence>
<dbReference type="Gene3D" id="2.10.109.10">
    <property type="entry name" value="Umud Fragment, subunit A"/>
    <property type="match status" value="1"/>
</dbReference>
<comment type="subcellular location">
    <subcellularLocation>
        <location evidence="1">Membrane</location>
    </subcellularLocation>
</comment>
<sequence>MKKTWRIIRLGVRAVLLIAFGGLLLYNGYIFVMRYFFGQGMPTVFGFSAATVVSGSMADEINVGDFIITKEQSAYREGDIITFFDNESKAYITHRIILVSGDTYATKGDANDAPDAFSVPKEAVIGKVVTVWKGFGKAVTFLQSPGGLFCVACSGVFLWIIWDIITGWVEKEKNERKED</sequence>
<name>A0A9D1MES4_9FIRM</name>
<organism evidence="8 9">
    <name type="scientific">Candidatus Scatosoma pullistercoris</name>
    <dbReference type="NCBI Taxonomy" id="2840934"/>
    <lineage>
        <taxon>Bacteria</taxon>
        <taxon>Bacillati</taxon>
        <taxon>Bacillota</taxon>
        <taxon>Clostridia</taxon>
        <taxon>Candidatus Scatosoma</taxon>
    </lineage>
</organism>
<dbReference type="NCBIfam" id="TIGR02228">
    <property type="entry name" value="sigpep_I_arch"/>
    <property type="match status" value="1"/>
</dbReference>
<dbReference type="SUPFAM" id="SSF51306">
    <property type="entry name" value="LexA/Signal peptidase"/>
    <property type="match status" value="1"/>
</dbReference>
<evidence type="ECO:0000313" key="9">
    <source>
        <dbReference type="Proteomes" id="UP000824081"/>
    </source>
</evidence>
<gene>
    <name evidence="8" type="ORF">IAC57_02395</name>
</gene>
<keyword evidence="4 6" id="KW-0472">Membrane</keyword>
<dbReference type="InterPro" id="IPR001733">
    <property type="entry name" value="Peptidase_S26B"/>
</dbReference>
<dbReference type="Pfam" id="PF10502">
    <property type="entry name" value="Peptidase_S26"/>
    <property type="match status" value="1"/>
</dbReference>
<evidence type="ECO:0000256" key="4">
    <source>
        <dbReference type="ARBA" id="ARBA00023136"/>
    </source>
</evidence>
<dbReference type="CDD" id="cd06462">
    <property type="entry name" value="Peptidase_S24_S26"/>
    <property type="match status" value="1"/>
</dbReference>
<dbReference type="GO" id="GO:0009003">
    <property type="term" value="F:signal peptidase activity"/>
    <property type="evidence" value="ECO:0007669"/>
    <property type="project" value="UniProtKB-EC"/>
</dbReference>
<keyword evidence="8" id="KW-0378">Hydrolase</keyword>
<protein>
    <recommendedName>
        <fullName evidence="5">Signal peptidase I</fullName>
        <ecNumber evidence="5">3.4.21.89</ecNumber>
    </recommendedName>
</protein>
<accession>A0A9D1MES4</accession>
<dbReference type="EMBL" id="DVMZ01000064">
    <property type="protein sequence ID" value="HIU58929.1"/>
    <property type="molecule type" value="Genomic_DNA"/>
</dbReference>
<keyword evidence="2 6" id="KW-0812">Transmembrane</keyword>
<reference evidence="8" key="1">
    <citation type="submission" date="2020-10" db="EMBL/GenBank/DDBJ databases">
        <authorList>
            <person name="Gilroy R."/>
        </authorList>
    </citation>
    <scope>NUCLEOTIDE SEQUENCE</scope>
    <source>
        <strain evidence="8">11687</strain>
    </source>
</reference>
<dbReference type="InterPro" id="IPR019533">
    <property type="entry name" value="Peptidase_S26"/>
</dbReference>
<evidence type="ECO:0000259" key="7">
    <source>
        <dbReference type="Pfam" id="PF10502"/>
    </source>
</evidence>
<feature type="domain" description="Peptidase S26" evidence="7">
    <location>
        <begin position="41"/>
        <end position="108"/>
    </location>
</feature>
<dbReference type="GO" id="GO:0006465">
    <property type="term" value="P:signal peptide processing"/>
    <property type="evidence" value="ECO:0007669"/>
    <property type="project" value="UniProtKB-UniRule"/>
</dbReference>
<proteinExistence type="predicted"/>
<keyword evidence="3 6" id="KW-1133">Transmembrane helix</keyword>
<dbReference type="AlphaFoldDB" id="A0A9D1MES4"/>
<evidence type="ECO:0000256" key="5">
    <source>
        <dbReference type="NCBIfam" id="TIGR02228"/>
    </source>
</evidence>
<dbReference type="InterPro" id="IPR036286">
    <property type="entry name" value="LexA/Signal_pep-like_sf"/>
</dbReference>
<feature type="transmembrane region" description="Helical" evidence="6">
    <location>
        <begin position="12"/>
        <end position="37"/>
    </location>
</feature>
<dbReference type="GO" id="GO:0004252">
    <property type="term" value="F:serine-type endopeptidase activity"/>
    <property type="evidence" value="ECO:0007669"/>
    <property type="project" value="UniProtKB-UniRule"/>
</dbReference>
<reference evidence="8" key="2">
    <citation type="journal article" date="2021" name="PeerJ">
        <title>Extensive microbial diversity within the chicken gut microbiome revealed by metagenomics and culture.</title>
        <authorList>
            <person name="Gilroy R."/>
            <person name="Ravi A."/>
            <person name="Getino M."/>
            <person name="Pursley I."/>
            <person name="Horton D.L."/>
            <person name="Alikhan N.F."/>
            <person name="Baker D."/>
            <person name="Gharbi K."/>
            <person name="Hall N."/>
            <person name="Watson M."/>
            <person name="Adriaenssens E.M."/>
            <person name="Foster-Nyarko E."/>
            <person name="Jarju S."/>
            <person name="Secka A."/>
            <person name="Antonio M."/>
            <person name="Oren A."/>
            <person name="Chaudhuri R.R."/>
            <person name="La Ragione R."/>
            <person name="Hildebrand F."/>
            <person name="Pallen M.J."/>
        </authorList>
    </citation>
    <scope>NUCLEOTIDE SEQUENCE</scope>
    <source>
        <strain evidence="8">11687</strain>
    </source>
</reference>
<dbReference type="GO" id="GO:0016020">
    <property type="term" value="C:membrane"/>
    <property type="evidence" value="ECO:0007669"/>
    <property type="project" value="UniProtKB-SubCell"/>
</dbReference>